<evidence type="ECO:0000256" key="1">
    <source>
        <dbReference type="ARBA" id="ARBA00009023"/>
    </source>
</evidence>
<keyword evidence="6" id="KW-1185">Reference proteome</keyword>
<feature type="signal peptide" evidence="4">
    <location>
        <begin position="1"/>
        <end position="22"/>
    </location>
</feature>
<dbReference type="Proteomes" id="UP000198817">
    <property type="component" value="Unassembled WGS sequence"/>
</dbReference>
<name>A0A1I7GNW3_9FIRM</name>
<protein>
    <submittedName>
        <fullName evidence="5">C4-dicarboxylate transporter, DctM subunit</fullName>
    </submittedName>
</protein>
<evidence type="ECO:0000256" key="3">
    <source>
        <dbReference type="ARBA" id="ARBA00022729"/>
    </source>
</evidence>
<sequence length="352" mass="38137">MKKTLKVLAVVLCLTVSVAMLAACGGGSTKKSSGGGSSKATTLKVAFSAGDTSTWATALKKFAKDVEKDTDGKVKVQLYASDQLTNGDQVAGIQAVIDGTTDMSFHSNIIWSGLDEQFAVVSLPFLFDSTASADKALAGKGGDALKSALEKQGVVLLGVGENGFRHVTNSKREIKTPADMKGLKIRVAGSTVLMDAYKAWGADYTKANWSEVYTGLQTGTYDGQENPLPTADSSSIQEVQKYCTYWTGSYDCLFLTMNKAKWDSFDKDTQDILSKDAEAACTYQKKLNRSEDKKVMTKWEKKGIKFHKTTDAEMNQFKKLSDPTWSAFEKRLVKGGMKQADVDNLMSAFGAK</sequence>
<dbReference type="PIRSF" id="PIRSF006470">
    <property type="entry name" value="DctB"/>
    <property type="match status" value="1"/>
</dbReference>
<dbReference type="PANTHER" id="PTHR33376">
    <property type="match status" value="1"/>
</dbReference>
<dbReference type="InterPro" id="IPR018389">
    <property type="entry name" value="DctP_fam"/>
</dbReference>
<accession>A0A1I7GNW3</accession>
<dbReference type="InterPro" id="IPR004682">
    <property type="entry name" value="TRAP_DctP"/>
</dbReference>
<gene>
    <name evidence="5" type="ORF">SAMN05216508_10838</name>
</gene>
<dbReference type="RefSeq" id="WP_090470913.1">
    <property type="nucleotide sequence ID" value="NZ_FOWF01000008.1"/>
</dbReference>
<dbReference type="AlphaFoldDB" id="A0A1I7GNW3"/>
<dbReference type="GO" id="GO:0055085">
    <property type="term" value="P:transmembrane transport"/>
    <property type="evidence" value="ECO:0007669"/>
    <property type="project" value="InterPro"/>
</dbReference>
<dbReference type="STRING" id="155865.SAMN05216515_10830"/>
<dbReference type="Pfam" id="PF03480">
    <property type="entry name" value="DctP"/>
    <property type="match status" value="1"/>
</dbReference>
<evidence type="ECO:0000313" key="6">
    <source>
        <dbReference type="Proteomes" id="UP000198817"/>
    </source>
</evidence>
<dbReference type="EMBL" id="FPBT01000008">
    <property type="protein sequence ID" value="SFU50134.1"/>
    <property type="molecule type" value="Genomic_DNA"/>
</dbReference>
<dbReference type="NCBIfam" id="TIGR00787">
    <property type="entry name" value="dctP"/>
    <property type="match status" value="1"/>
</dbReference>
<reference evidence="5 6" key="1">
    <citation type="submission" date="2016-10" db="EMBL/GenBank/DDBJ databases">
        <authorList>
            <person name="de Groot N.N."/>
        </authorList>
    </citation>
    <scope>NUCLEOTIDE SEQUENCE [LARGE SCALE GENOMIC DNA]</scope>
    <source>
        <strain evidence="5 6">KHGC13</strain>
    </source>
</reference>
<organism evidence="5 6">
    <name type="scientific">Eubacterium pyruvativorans</name>
    <dbReference type="NCBI Taxonomy" id="155865"/>
    <lineage>
        <taxon>Bacteria</taxon>
        <taxon>Bacillati</taxon>
        <taxon>Bacillota</taxon>
        <taxon>Clostridia</taxon>
        <taxon>Eubacteriales</taxon>
        <taxon>Eubacteriaceae</taxon>
        <taxon>Eubacterium</taxon>
    </lineage>
</organism>
<dbReference type="GO" id="GO:0030288">
    <property type="term" value="C:outer membrane-bounded periplasmic space"/>
    <property type="evidence" value="ECO:0007669"/>
    <property type="project" value="InterPro"/>
</dbReference>
<evidence type="ECO:0000256" key="2">
    <source>
        <dbReference type="ARBA" id="ARBA00022448"/>
    </source>
</evidence>
<dbReference type="NCBIfam" id="NF037995">
    <property type="entry name" value="TRAP_S1"/>
    <property type="match status" value="1"/>
</dbReference>
<dbReference type="PANTHER" id="PTHR33376:SF7">
    <property type="entry name" value="C4-DICARBOXYLATE-BINDING PROTEIN DCTB"/>
    <property type="match status" value="1"/>
</dbReference>
<dbReference type="OrthoDB" id="9815946at2"/>
<keyword evidence="2" id="KW-0813">Transport</keyword>
<dbReference type="InterPro" id="IPR038404">
    <property type="entry name" value="TRAP_DctP_sf"/>
</dbReference>
<keyword evidence="3 4" id="KW-0732">Signal</keyword>
<proteinExistence type="inferred from homology"/>
<feature type="chain" id="PRO_5011768586" evidence="4">
    <location>
        <begin position="23"/>
        <end position="352"/>
    </location>
</feature>
<evidence type="ECO:0000256" key="4">
    <source>
        <dbReference type="SAM" id="SignalP"/>
    </source>
</evidence>
<dbReference type="Gene3D" id="3.40.190.170">
    <property type="entry name" value="Bacterial extracellular solute-binding protein, family 7"/>
    <property type="match status" value="1"/>
</dbReference>
<evidence type="ECO:0000313" key="5">
    <source>
        <dbReference type="EMBL" id="SFU50134.1"/>
    </source>
</evidence>
<dbReference type="PROSITE" id="PS51257">
    <property type="entry name" value="PROKAR_LIPOPROTEIN"/>
    <property type="match status" value="1"/>
</dbReference>
<comment type="similarity">
    <text evidence="1">Belongs to the bacterial solute-binding protein 7 family.</text>
</comment>